<feature type="domain" description="Transketolase-like pyrimidine-binding" evidence="11">
    <location>
        <begin position="319"/>
        <end position="480"/>
    </location>
</feature>
<comment type="cofactor">
    <cofactor evidence="10">
        <name>Mg(2+)</name>
        <dbReference type="ChEBI" id="CHEBI:18420"/>
    </cofactor>
    <text evidence="10">Binds 1 Mg(2+) ion per subunit.</text>
</comment>
<dbReference type="GO" id="GO:0008661">
    <property type="term" value="F:1-deoxy-D-xylulose-5-phosphate synthase activity"/>
    <property type="evidence" value="ECO:0007669"/>
    <property type="project" value="UniProtKB-UniRule"/>
</dbReference>
<dbReference type="InterPro" id="IPR033248">
    <property type="entry name" value="Transketolase_C"/>
</dbReference>
<feature type="binding site" evidence="10">
    <location>
        <position position="146"/>
    </location>
    <ligand>
        <name>Mg(2+)</name>
        <dbReference type="ChEBI" id="CHEBI:18420"/>
    </ligand>
</feature>
<dbReference type="NCBIfam" id="TIGR00204">
    <property type="entry name" value="dxs"/>
    <property type="match status" value="1"/>
</dbReference>
<proteinExistence type="inferred from homology"/>
<feature type="binding site" evidence="10">
    <location>
        <begin position="117"/>
        <end position="119"/>
    </location>
    <ligand>
        <name>thiamine diphosphate</name>
        <dbReference type="ChEBI" id="CHEBI:58937"/>
    </ligand>
</feature>
<comment type="catalytic activity">
    <reaction evidence="10">
        <text>D-glyceraldehyde 3-phosphate + pyruvate + H(+) = 1-deoxy-D-xylulose 5-phosphate + CO2</text>
        <dbReference type="Rhea" id="RHEA:12605"/>
        <dbReference type="ChEBI" id="CHEBI:15361"/>
        <dbReference type="ChEBI" id="CHEBI:15378"/>
        <dbReference type="ChEBI" id="CHEBI:16526"/>
        <dbReference type="ChEBI" id="CHEBI:57792"/>
        <dbReference type="ChEBI" id="CHEBI:59776"/>
        <dbReference type="EC" id="2.2.1.7"/>
    </reaction>
</comment>
<dbReference type="Proteomes" id="UP000825134">
    <property type="component" value="Chromosome"/>
</dbReference>
<comment type="pathway">
    <text evidence="1 10">Metabolic intermediate biosynthesis; 1-deoxy-D-xylulose 5-phosphate biosynthesis; 1-deoxy-D-xylulose 5-phosphate from D-glyceraldehyde 3-phosphate and pyruvate: step 1/1.</text>
</comment>
<gene>
    <name evidence="10 12" type="primary">dxs</name>
    <name evidence="12" type="ORF">Chls_655</name>
    <name evidence="13" type="ORF">INQ84_04405</name>
</gene>
<feature type="binding site" evidence="10">
    <location>
        <position position="370"/>
    </location>
    <ligand>
        <name>thiamine diphosphate</name>
        <dbReference type="ChEBI" id="CHEBI:58937"/>
    </ligand>
</feature>
<dbReference type="PROSITE" id="PS00801">
    <property type="entry name" value="TRANSKETOLASE_1"/>
    <property type="match status" value="1"/>
</dbReference>
<keyword evidence="8 10" id="KW-0786">Thiamine pyrophosphate</keyword>
<comment type="cofactor">
    <cofactor evidence="10">
        <name>thiamine diphosphate</name>
        <dbReference type="ChEBI" id="CHEBI:58937"/>
    </cofactor>
    <text evidence="10">Binds 1 thiamine pyrophosphate per subunit.</text>
</comment>
<dbReference type="SUPFAM" id="SSF52518">
    <property type="entry name" value="Thiamin diphosphate-binding fold (THDP-binding)"/>
    <property type="match status" value="2"/>
</dbReference>
<dbReference type="Gene3D" id="3.40.50.920">
    <property type="match status" value="1"/>
</dbReference>
<dbReference type="InterPro" id="IPR005477">
    <property type="entry name" value="Dxylulose-5-P_synthase"/>
</dbReference>
<dbReference type="GO" id="GO:0030976">
    <property type="term" value="F:thiamine pyrophosphate binding"/>
    <property type="evidence" value="ECO:0007669"/>
    <property type="project" value="UniProtKB-UniRule"/>
</dbReference>
<dbReference type="PANTHER" id="PTHR43322:SF5">
    <property type="entry name" value="1-DEOXY-D-XYLULOSE-5-PHOSPHATE SYNTHASE, CHLOROPLASTIC"/>
    <property type="match status" value="1"/>
</dbReference>
<evidence type="ECO:0000256" key="7">
    <source>
        <dbReference type="ARBA" id="ARBA00022977"/>
    </source>
</evidence>
<evidence type="ECO:0000256" key="9">
    <source>
        <dbReference type="ARBA" id="ARBA00023229"/>
    </source>
</evidence>
<evidence type="ECO:0000256" key="8">
    <source>
        <dbReference type="ARBA" id="ARBA00023052"/>
    </source>
</evidence>
<evidence type="ECO:0000256" key="6">
    <source>
        <dbReference type="ARBA" id="ARBA00022842"/>
    </source>
</evidence>
<evidence type="ECO:0000259" key="11">
    <source>
        <dbReference type="SMART" id="SM00861"/>
    </source>
</evidence>
<organism evidence="13 15">
    <name type="scientific">Chlamydia suis</name>
    <dbReference type="NCBI Taxonomy" id="83559"/>
    <lineage>
        <taxon>Bacteria</taxon>
        <taxon>Pseudomonadati</taxon>
        <taxon>Chlamydiota</taxon>
        <taxon>Chlamydiia</taxon>
        <taxon>Chlamydiales</taxon>
        <taxon>Chlamydiaceae</taxon>
        <taxon>Chlamydia/Chlamydophila group</taxon>
        <taxon>Chlamydia</taxon>
    </lineage>
</organism>
<dbReference type="GO" id="GO:0000287">
    <property type="term" value="F:magnesium ion binding"/>
    <property type="evidence" value="ECO:0007669"/>
    <property type="project" value="UniProtKB-UniRule"/>
</dbReference>
<evidence type="ECO:0000256" key="2">
    <source>
        <dbReference type="ARBA" id="ARBA00011081"/>
    </source>
</evidence>
<dbReference type="InterPro" id="IPR005475">
    <property type="entry name" value="Transketolase-like_Pyr-bd"/>
</dbReference>
<dbReference type="GO" id="GO:0016114">
    <property type="term" value="P:terpenoid biosynthetic process"/>
    <property type="evidence" value="ECO:0007669"/>
    <property type="project" value="UniProtKB-UniRule"/>
</dbReference>
<dbReference type="FunFam" id="3.40.50.920:FF:000002">
    <property type="entry name" value="1-deoxy-D-xylulose-5-phosphate synthase"/>
    <property type="match status" value="1"/>
</dbReference>
<evidence type="ECO:0000256" key="10">
    <source>
        <dbReference type="HAMAP-Rule" id="MF_00315"/>
    </source>
</evidence>
<feature type="binding site" evidence="10">
    <location>
        <position position="175"/>
    </location>
    <ligand>
        <name>Mg(2+)</name>
        <dbReference type="ChEBI" id="CHEBI:18420"/>
    </ligand>
</feature>
<dbReference type="InterPro" id="IPR049557">
    <property type="entry name" value="Transketolase_CS"/>
</dbReference>
<dbReference type="EMBL" id="CP063185">
    <property type="protein sequence ID" value="QYC74318.1"/>
    <property type="molecule type" value="Genomic_DNA"/>
</dbReference>
<evidence type="ECO:0000313" key="13">
    <source>
        <dbReference type="EMBL" id="QYC74318.1"/>
    </source>
</evidence>
<feature type="binding site" evidence="10">
    <location>
        <position position="75"/>
    </location>
    <ligand>
        <name>thiamine diphosphate</name>
        <dbReference type="ChEBI" id="CHEBI:58937"/>
    </ligand>
</feature>
<dbReference type="Pfam" id="PF13292">
    <property type="entry name" value="DXP_synthase_N"/>
    <property type="match status" value="1"/>
</dbReference>
<dbReference type="GO" id="GO:0005829">
    <property type="term" value="C:cytosol"/>
    <property type="evidence" value="ECO:0007669"/>
    <property type="project" value="TreeGrafter"/>
</dbReference>
<dbReference type="CDD" id="cd02007">
    <property type="entry name" value="TPP_DXS"/>
    <property type="match status" value="1"/>
</dbReference>
<dbReference type="EC" id="2.2.1.7" evidence="10"/>
<dbReference type="SUPFAM" id="SSF52922">
    <property type="entry name" value="TK C-terminal domain-like"/>
    <property type="match status" value="1"/>
</dbReference>
<keyword evidence="4 10" id="KW-0808">Transferase</keyword>
<keyword evidence="9 10" id="KW-0414">Isoprene biosynthesis</keyword>
<name>A0AAQ0EM86_9CHLA</name>
<keyword evidence="6 10" id="KW-0460">Magnesium</keyword>
<evidence type="ECO:0000256" key="5">
    <source>
        <dbReference type="ARBA" id="ARBA00022723"/>
    </source>
</evidence>
<evidence type="ECO:0000313" key="12">
    <source>
        <dbReference type="EMBL" id="QHP83530.1"/>
    </source>
</evidence>
<dbReference type="CDD" id="cd07033">
    <property type="entry name" value="TPP_PYR_DXS_TK_like"/>
    <property type="match status" value="1"/>
</dbReference>
<dbReference type="NCBIfam" id="NF003933">
    <property type="entry name" value="PRK05444.2-2"/>
    <property type="match status" value="1"/>
</dbReference>
<keyword evidence="7 10" id="KW-0784">Thiamine biosynthesis</keyword>
<reference evidence="13" key="2">
    <citation type="journal article" date="2021" name="Front. Microbiol.">
        <title>Generation of Tetracycline and Rifamycin Resistant Chlamydia Suis Recombinants.</title>
        <authorList>
            <person name="Marti H."/>
            <person name="Bommana S."/>
            <person name="Read T.D."/>
            <person name="Pesch T."/>
            <person name="Prahauser B."/>
            <person name="Dean D."/>
            <person name="Borel N."/>
        </authorList>
    </citation>
    <scope>NUCLEOTIDE SEQUENCE</scope>
    <source>
        <strain evidence="13">208.1</strain>
    </source>
</reference>
<feature type="binding site" evidence="10">
    <location>
        <position position="175"/>
    </location>
    <ligand>
        <name>thiamine diphosphate</name>
        <dbReference type="ChEBI" id="CHEBI:58937"/>
    </ligand>
</feature>
<comment type="function">
    <text evidence="10">Catalyzes the acyloin condensation reaction between C atoms 2 and 3 of pyruvate and glyceraldehyde 3-phosphate to yield 1-deoxy-D-xylulose-5-phosphate (DXP).</text>
</comment>
<dbReference type="InterPro" id="IPR029061">
    <property type="entry name" value="THDP-binding"/>
</dbReference>
<dbReference type="AlphaFoldDB" id="A0AAQ0EM86"/>
<dbReference type="Pfam" id="PF02779">
    <property type="entry name" value="Transket_pyr"/>
    <property type="match status" value="1"/>
</dbReference>
<comment type="subunit">
    <text evidence="3 10">Homodimer.</text>
</comment>
<dbReference type="PANTHER" id="PTHR43322">
    <property type="entry name" value="1-D-DEOXYXYLULOSE 5-PHOSPHATE SYNTHASE-RELATED"/>
    <property type="match status" value="1"/>
</dbReference>
<comment type="similarity">
    <text evidence="2 10">Belongs to the transketolase family. DXPS subfamily.</text>
</comment>
<evidence type="ECO:0000313" key="15">
    <source>
        <dbReference type="Proteomes" id="UP000825134"/>
    </source>
</evidence>
<comment type="caution">
    <text evidence="10">Lacks conserved residue(s) required for the propagation of feature annotation.</text>
</comment>
<dbReference type="RefSeq" id="WP_080124850.1">
    <property type="nucleotide sequence ID" value="NZ_CP035278.1"/>
</dbReference>
<dbReference type="Proteomes" id="UP000512184">
    <property type="component" value="Chromosome"/>
</dbReference>
<dbReference type="Pfam" id="PF02780">
    <property type="entry name" value="Transketolase_C"/>
    <property type="match status" value="1"/>
</dbReference>
<evidence type="ECO:0000256" key="4">
    <source>
        <dbReference type="ARBA" id="ARBA00022679"/>
    </source>
</evidence>
<dbReference type="GO" id="GO:0009228">
    <property type="term" value="P:thiamine biosynthetic process"/>
    <property type="evidence" value="ECO:0007669"/>
    <property type="project" value="UniProtKB-UniRule"/>
</dbReference>
<protein>
    <recommendedName>
        <fullName evidence="10">1-deoxy-D-xylulose-5-phosphate synthase</fullName>
        <ecNumber evidence="10">2.2.1.7</ecNumber>
    </recommendedName>
    <alternativeName>
        <fullName evidence="10">1-deoxyxylulose-5-phosphate synthase</fullName>
        <shortName evidence="10">DXP synthase</shortName>
        <shortName evidence="10">DXPS</shortName>
    </alternativeName>
</protein>
<dbReference type="Gene3D" id="3.40.50.970">
    <property type="match status" value="2"/>
</dbReference>
<keyword evidence="14" id="KW-1185">Reference proteome</keyword>
<dbReference type="GO" id="GO:0019288">
    <property type="term" value="P:isopentenyl diphosphate biosynthetic process, methylerythritol 4-phosphate pathway"/>
    <property type="evidence" value="ECO:0007669"/>
    <property type="project" value="TreeGrafter"/>
</dbReference>
<dbReference type="HAMAP" id="MF_00315">
    <property type="entry name" value="DXP_synth"/>
    <property type="match status" value="1"/>
</dbReference>
<accession>A0AAQ0EM86</accession>
<dbReference type="SMART" id="SM00861">
    <property type="entry name" value="Transket_pyr"/>
    <property type="match status" value="1"/>
</dbReference>
<sequence>MIFPLLQHIKSPQELRSLSLDQLHLLCDEIRNKILSDLSLTGGHLASNLGVVELTVALHYVFTSPEDRFIFDVGHQAYVHKLLTGRNTEAFSRIRHDDGLSGFTSPLESDHDLFFSGHAGNALSLALGLAKGCSRNSSHILPILGDAAFSCGLTLEALNNVPSDLSKFIIILNDNQMSISENVGNIPQRVSQWIYPQKINKISQRIHSWIKKIPGLSRYKDKLAQKANIALKSLSHPLFEQFGIQYTGPIDGHNIKKLVLALQTAKDLPCPVLFHICTVKGNGLAEAEKDPARYHGVKAYFQDLSFKKKLLSSSAVSPVSFPQRAGNILCRLGEKYPRLHVVTPAMSLGSCLEDFRKQFPDRFTDVGIAEGHAVTFSAGIARSGAPVVCSIYSTFLHRAMDSVFHDVCMQELPVIFAIDRAGLAFHDGRSHHGIYDLGFLCSMPNMVICQPRNAILLERLFFSSLLWGSPCAIRYPNLPASEEAPECSFPFSPIFPGKAEILCQGDDLLLISLGHMCDTALAVKEQLLDHGISATVVDPVFIKPLDKELLQSLLSLHSKVVVLEEHSIHGGLAAEFSLFLNKQNLKADVLSLGIPDLFIPHGDPETILQTVGLTCDQITQHILAHFHFSTQIPIERFFKA</sequence>
<dbReference type="InterPro" id="IPR009014">
    <property type="entry name" value="Transketo_C/PFOR_II"/>
</dbReference>
<dbReference type="EMBL" id="CP035278">
    <property type="protein sequence ID" value="QHP83530.1"/>
    <property type="molecule type" value="Genomic_DNA"/>
</dbReference>
<evidence type="ECO:0000313" key="14">
    <source>
        <dbReference type="Proteomes" id="UP000512184"/>
    </source>
</evidence>
<evidence type="ECO:0000256" key="1">
    <source>
        <dbReference type="ARBA" id="ARBA00004980"/>
    </source>
</evidence>
<keyword evidence="5 10" id="KW-0479">Metal-binding</keyword>
<reference evidence="12 14" key="1">
    <citation type="submission" date="2019-01" db="EMBL/GenBank/DDBJ databases">
        <title>Whole genome sequencing and annotation enables comparative genome analysis that reveals unique features of the Chlamydia suis R19 Genome.</title>
        <authorList>
            <person name="Dimond Z.E."/>
        </authorList>
    </citation>
    <scope>NUCLEOTIDE SEQUENCE [LARGE SCALE GENOMIC DNA]</scope>
    <source>
        <strain evidence="12 14">R19</strain>
    </source>
</reference>
<evidence type="ECO:0000256" key="3">
    <source>
        <dbReference type="ARBA" id="ARBA00011738"/>
    </source>
</evidence>
<feature type="binding site" evidence="10">
    <location>
        <begin position="147"/>
        <end position="148"/>
    </location>
    <ligand>
        <name>thiamine diphosphate</name>
        <dbReference type="ChEBI" id="CHEBI:58937"/>
    </ligand>
</feature>